<dbReference type="AlphaFoldDB" id="A0A7R9WRW6"/>
<protein>
    <submittedName>
        <fullName evidence="2">Uncharacterized protein</fullName>
    </submittedName>
</protein>
<accession>A0A7R9WRW6</accession>
<evidence type="ECO:0000313" key="2">
    <source>
        <dbReference type="EMBL" id="CAD8331885.1"/>
    </source>
</evidence>
<proteinExistence type="predicted"/>
<feature type="region of interest" description="Disordered" evidence="1">
    <location>
        <begin position="156"/>
        <end position="246"/>
    </location>
</feature>
<feature type="compositionally biased region" description="Basic and acidic residues" evidence="1">
    <location>
        <begin position="187"/>
        <end position="197"/>
    </location>
</feature>
<dbReference type="EMBL" id="HBEF01006443">
    <property type="protein sequence ID" value="CAD8331885.1"/>
    <property type="molecule type" value="Transcribed_RNA"/>
</dbReference>
<gene>
    <name evidence="2" type="ORF">CAUS1442_LOCUS3984</name>
</gene>
<evidence type="ECO:0000256" key="1">
    <source>
        <dbReference type="SAM" id="MobiDB-lite"/>
    </source>
</evidence>
<organism evidence="2">
    <name type="scientific">Craspedostauros australis</name>
    <dbReference type="NCBI Taxonomy" id="1486917"/>
    <lineage>
        <taxon>Eukaryota</taxon>
        <taxon>Sar</taxon>
        <taxon>Stramenopiles</taxon>
        <taxon>Ochrophyta</taxon>
        <taxon>Bacillariophyta</taxon>
        <taxon>Bacillariophyceae</taxon>
        <taxon>Bacillariophycidae</taxon>
        <taxon>Naviculales</taxon>
        <taxon>Naviculaceae</taxon>
        <taxon>Craspedostauros</taxon>
    </lineage>
</organism>
<reference evidence="2" key="1">
    <citation type="submission" date="2021-01" db="EMBL/GenBank/DDBJ databases">
        <authorList>
            <person name="Corre E."/>
            <person name="Pelletier E."/>
            <person name="Niang G."/>
            <person name="Scheremetjew M."/>
            <person name="Finn R."/>
            <person name="Kale V."/>
            <person name="Holt S."/>
            <person name="Cochrane G."/>
            <person name="Meng A."/>
            <person name="Brown T."/>
            <person name="Cohen L."/>
        </authorList>
    </citation>
    <scope>NUCLEOTIDE SEQUENCE</scope>
    <source>
        <strain evidence="2">CCMP3328</strain>
    </source>
</reference>
<feature type="compositionally biased region" description="Acidic residues" evidence="1">
    <location>
        <begin position="158"/>
        <end position="178"/>
    </location>
</feature>
<sequence length="246" mass="28708">MCNECGNRSHWHDTLWMFRGYGFVEMYPRRLVLENEEVRLKFTIDKNETTGQLVVDFAVPVGESVVKFFNDEMERLIQFRNKHYGEDTVSLSSSSSSALSSTTFLGKKPDAMPLLEWQNIGELWAALYEAYVTANEAASTMDLSEEVWEMGEEWYAPESEEEDDDDDNYDDDNYEYENENAYSYGHDTFEHHDHADDYDYDTQSDNMSHEYDGGESTDDEVLAEDSNHEKHPWNQRHHSASQHDEL</sequence>
<name>A0A7R9WRW6_9STRA</name>
<feature type="compositionally biased region" description="Acidic residues" evidence="1">
    <location>
        <begin position="213"/>
        <end position="223"/>
    </location>
</feature>